<name>A0A444ZDC6_ARAHY</name>
<dbReference type="AlphaFoldDB" id="A0A444ZDC6"/>
<reference evidence="2 3" key="1">
    <citation type="submission" date="2019-01" db="EMBL/GenBank/DDBJ databases">
        <title>Sequencing of cultivated peanut Arachis hypogaea provides insights into genome evolution and oil improvement.</title>
        <authorList>
            <person name="Chen X."/>
        </authorList>
    </citation>
    <scope>NUCLEOTIDE SEQUENCE [LARGE SCALE GENOMIC DNA]</scope>
    <source>
        <strain evidence="3">cv. Fuhuasheng</strain>
        <tissue evidence="2">Leaves</tissue>
    </source>
</reference>
<evidence type="ECO:0000256" key="1">
    <source>
        <dbReference type="SAM" id="MobiDB-lite"/>
    </source>
</evidence>
<keyword evidence="3" id="KW-1185">Reference proteome</keyword>
<proteinExistence type="predicted"/>
<sequence>MLKIDRATSIHSKERFARICVEINLSKKLVSKISILESILNIEYEGNLIGRFEEDGRRSINVDDRSEYAGDGRGMAGAASSLRSAGGDTGAGGANAVRRKHGATPATQ</sequence>
<dbReference type="EMBL" id="SDMP01000014">
    <property type="protein sequence ID" value="RYR12177.1"/>
    <property type="molecule type" value="Genomic_DNA"/>
</dbReference>
<comment type="caution">
    <text evidence="2">The sequence shown here is derived from an EMBL/GenBank/DDBJ whole genome shotgun (WGS) entry which is preliminary data.</text>
</comment>
<evidence type="ECO:0000313" key="3">
    <source>
        <dbReference type="Proteomes" id="UP000289738"/>
    </source>
</evidence>
<organism evidence="2 3">
    <name type="scientific">Arachis hypogaea</name>
    <name type="common">Peanut</name>
    <dbReference type="NCBI Taxonomy" id="3818"/>
    <lineage>
        <taxon>Eukaryota</taxon>
        <taxon>Viridiplantae</taxon>
        <taxon>Streptophyta</taxon>
        <taxon>Embryophyta</taxon>
        <taxon>Tracheophyta</taxon>
        <taxon>Spermatophyta</taxon>
        <taxon>Magnoliopsida</taxon>
        <taxon>eudicotyledons</taxon>
        <taxon>Gunneridae</taxon>
        <taxon>Pentapetalae</taxon>
        <taxon>rosids</taxon>
        <taxon>fabids</taxon>
        <taxon>Fabales</taxon>
        <taxon>Fabaceae</taxon>
        <taxon>Papilionoideae</taxon>
        <taxon>50 kb inversion clade</taxon>
        <taxon>dalbergioids sensu lato</taxon>
        <taxon>Dalbergieae</taxon>
        <taxon>Pterocarpus clade</taxon>
        <taxon>Arachis</taxon>
    </lineage>
</organism>
<gene>
    <name evidence="2" type="ORF">Ahy_B04g069714</name>
</gene>
<evidence type="ECO:0000313" key="2">
    <source>
        <dbReference type="EMBL" id="RYR12177.1"/>
    </source>
</evidence>
<dbReference type="Proteomes" id="UP000289738">
    <property type="component" value="Chromosome B04"/>
</dbReference>
<feature type="region of interest" description="Disordered" evidence="1">
    <location>
        <begin position="66"/>
        <end position="108"/>
    </location>
</feature>
<accession>A0A444ZDC6</accession>
<protein>
    <submittedName>
        <fullName evidence="2">Uncharacterized protein</fullName>
    </submittedName>
</protein>
<feature type="compositionally biased region" description="Low complexity" evidence="1">
    <location>
        <begin position="76"/>
        <end position="86"/>
    </location>
</feature>